<sequence length="150" mass="16434">MLAQHPTPNPSPTETHSFVAQRTLAMSQSALQTKSSPVRSSNHSGTRNLRWPGVVGPPLVGPNHISFPLPWSSSRILLVELHRNFRNLLLNRDYLGGVSVQTTRTFGRCARAQWRSLSAEFCQSRGTPQTSAADCQATAGSRHDLTTVDC</sequence>
<dbReference type="AlphaFoldDB" id="A0A7J6GHS1"/>
<gene>
    <name evidence="2" type="ORF">F8388_021267</name>
</gene>
<dbReference type="Proteomes" id="UP000525078">
    <property type="component" value="Unassembled WGS sequence"/>
</dbReference>
<accession>A0A7J6GHS1</accession>
<evidence type="ECO:0000313" key="3">
    <source>
        <dbReference type="Proteomes" id="UP000525078"/>
    </source>
</evidence>
<reference evidence="2 3" key="1">
    <citation type="journal article" date="2020" name="bioRxiv">
        <title>Sequence and annotation of 42 cannabis genomes reveals extensive copy number variation in cannabinoid synthesis and pathogen resistance genes.</title>
        <authorList>
            <person name="Mckernan K.J."/>
            <person name="Helbert Y."/>
            <person name="Kane L.T."/>
            <person name="Ebling H."/>
            <person name="Zhang L."/>
            <person name="Liu B."/>
            <person name="Eaton Z."/>
            <person name="Mclaughlin S."/>
            <person name="Kingan S."/>
            <person name="Baybayan P."/>
            <person name="Concepcion G."/>
            <person name="Jordan M."/>
            <person name="Riva A."/>
            <person name="Barbazuk W."/>
            <person name="Harkins T."/>
        </authorList>
    </citation>
    <scope>NUCLEOTIDE SEQUENCE [LARGE SCALE GENOMIC DNA]</scope>
    <source>
        <strain evidence="3">cv. Jamaican Lion 4</strain>
        <tissue evidence="2">Leaf</tissue>
    </source>
</reference>
<dbReference type="EMBL" id="JAATIP010000060">
    <property type="protein sequence ID" value="KAF4381639.1"/>
    <property type="molecule type" value="Genomic_DNA"/>
</dbReference>
<name>A0A7J6GHS1_CANSA</name>
<evidence type="ECO:0000256" key="1">
    <source>
        <dbReference type="SAM" id="MobiDB-lite"/>
    </source>
</evidence>
<proteinExistence type="predicted"/>
<organism evidence="2 3">
    <name type="scientific">Cannabis sativa</name>
    <name type="common">Hemp</name>
    <name type="synonym">Marijuana</name>
    <dbReference type="NCBI Taxonomy" id="3483"/>
    <lineage>
        <taxon>Eukaryota</taxon>
        <taxon>Viridiplantae</taxon>
        <taxon>Streptophyta</taxon>
        <taxon>Embryophyta</taxon>
        <taxon>Tracheophyta</taxon>
        <taxon>Spermatophyta</taxon>
        <taxon>Magnoliopsida</taxon>
        <taxon>eudicotyledons</taxon>
        <taxon>Gunneridae</taxon>
        <taxon>Pentapetalae</taxon>
        <taxon>rosids</taxon>
        <taxon>fabids</taxon>
        <taxon>Rosales</taxon>
        <taxon>Cannabaceae</taxon>
        <taxon>Cannabis</taxon>
    </lineage>
</organism>
<protein>
    <submittedName>
        <fullName evidence="2">Uncharacterized protein</fullName>
    </submittedName>
</protein>
<comment type="caution">
    <text evidence="2">The sequence shown here is derived from an EMBL/GenBank/DDBJ whole genome shotgun (WGS) entry which is preliminary data.</text>
</comment>
<evidence type="ECO:0000313" key="2">
    <source>
        <dbReference type="EMBL" id="KAF4381639.1"/>
    </source>
</evidence>
<feature type="region of interest" description="Disordered" evidence="1">
    <location>
        <begin position="29"/>
        <end position="50"/>
    </location>
</feature>
<feature type="compositionally biased region" description="Polar residues" evidence="1">
    <location>
        <begin position="29"/>
        <end position="47"/>
    </location>
</feature>